<dbReference type="EMBL" id="WHNW01000007">
    <property type="protein sequence ID" value="MPV86479.1"/>
    <property type="molecule type" value="Genomic_DNA"/>
</dbReference>
<evidence type="ECO:0000313" key="4">
    <source>
        <dbReference type="EMBL" id="MPV86479.1"/>
    </source>
</evidence>
<sequence length="459" mass="51535">MSAWRRQNTVFVLLLFGLFIGIGLLAIYYDKRYDLTQSQRNSLSEMSIEMMAQLDAPLEIIAFVRGNPQTQTLIREMIARYAEHGEVDLTFKNPDAAPDLVRRYQISRDGELVLQYQGKTAYASDLSETTITRAIYTLLSQRQFNVFFVTGQGERSLGKRSLDERKSSYSQLVEQLSDTTLRFGQIDLQGLDTLPQNIDLLIIAAPTRPYPDHAKQHLINYLATGRPLLWLFEPDSIPIDWLANELGVNVLPQTLLSQSGKKYGYTHPTYLAIEPSLSMRENTPVFSDIDTFLLLPSVAPIAVPTVAPTAAPIAAPSHNINGAWQTYPFLVIDKDGDNLLLQSMQNEITQAESSPIIGVESQREYIMQNQATHKQSVVMIGDADFMSNQFLGIGQNRDFAESLIRRLVAPDASFIQIAKSLPEPVVIAEKTRSLLVLILVVIAPLIVLIKGFVIRRWLR</sequence>
<evidence type="ECO:0000256" key="1">
    <source>
        <dbReference type="SAM" id="Phobius"/>
    </source>
</evidence>
<evidence type="ECO:0000259" key="3">
    <source>
        <dbReference type="Pfam" id="PF23357"/>
    </source>
</evidence>
<keyword evidence="5" id="KW-1185">Reference proteome</keyword>
<dbReference type="InParanoid" id="A0A6N7EYM0"/>
<dbReference type="RefSeq" id="WP_152810471.1">
    <property type="nucleotide sequence ID" value="NZ_WHNW01000007.1"/>
</dbReference>
<protein>
    <submittedName>
        <fullName evidence="4">Uncharacterized protein</fullName>
    </submittedName>
</protein>
<evidence type="ECO:0000313" key="5">
    <source>
        <dbReference type="Proteomes" id="UP000471298"/>
    </source>
</evidence>
<dbReference type="Pfam" id="PF09822">
    <property type="entry name" value="ABC_transp_aux"/>
    <property type="match status" value="1"/>
</dbReference>
<evidence type="ECO:0000259" key="2">
    <source>
        <dbReference type="Pfam" id="PF09822"/>
    </source>
</evidence>
<proteinExistence type="predicted"/>
<feature type="transmembrane region" description="Helical" evidence="1">
    <location>
        <begin position="9"/>
        <end position="29"/>
    </location>
</feature>
<dbReference type="Pfam" id="PF23357">
    <property type="entry name" value="DUF7088"/>
    <property type="match status" value="1"/>
</dbReference>
<dbReference type="InterPro" id="IPR019196">
    <property type="entry name" value="ABC_transp_unknown"/>
</dbReference>
<reference evidence="4 5" key="1">
    <citation type="submission" date="2019-10" db="EMBL/GenBank/DDBJ databases">
        <title>Cardiobacteriales fam. a chemoheterotrophic member of the order Cardiobacteriales, and proposal of Cardiobacteriales fam. nov.</title>
        <authorList>
            <person name="Wang C."/>
        </authorList>
    </citation>
    <scope>NUCLEOTIDE SEQUENCE [LARGE SCALE GENOMIC DNA]</scope>
    <source>
        <strain evidence="4 5">ML27</strain>
    </source>
</reference>
<dbReference type="AlphaFoldDB" id="A0A6N7EYM0"/>
<feature type="transmembrane region" description="Helical" evidence="1">
    <location>
        <begin position="434"/>
        <end position="453"/>
    </location>
</feature>
<feature type="domain" description="ABC-type uncharacterised transport system" evidence="2">
    <location>
        <begin position="145"/>
        <end position="396"/>
    </location>
</feature>
<dbReference type="Proteomes" id="UP000471298">
    <property type="component" value="Unassembled WGS sequence"/>
</dbReference>
<accession>A0A6N7EYM0</accession>
<feature type="domain" description="DUF7088" evidence="3">
    <location>
        <begin position="38"/>
        <end position="101"/>
    </location>
</feature>
<keyword evidence="1" id="KW-1133">Transmembrane helix</keyword>
<keyword evidence="1" id="KW-0472">Membrane</keyword>
<name>A0A6N7EYM0_9GAMM</name>
<dbReference type="InterPro" id="IPR055396">
    <property type="entry name" value="DUF7088"/>
</dbReference>
<gene>
    <name evidence="4" type="ORF">GCU85_07010</name>
</gene>
<comment type="caution">
    <text evidence="4">The sequence shown here is derived from an EMBL/GenBank/DDBJ whole genome shotgun (WGS) entry which is preliminary data.</text>
</comment>
<organism evidence="4 5">
    <name type="scientific">Ostreibacterium oceani</name>
    <dbReference type="NCBI Taxonomy" id="2654998"/>
    <lineage>
        <taxon>Bacteria</taxon>
        <taxon>Pseudomonadati</taxon>
        <taxon>Pseudomonadota</taxon>
        <taxon>Gammaproteobacteria</taxon>
        <taxon>Cardiobacteriales</taxon>
        <taxon>Ostreibacteriaceae</taxon>
        <taxon>Ostreibacterium</taxon>
    </lineage>
</organism>
<keyword evidence="1" id="KW-0812">Transmembrane</keyword>